<dbReference type="Pfam" id="PF09056">
    <property type="entry name" value="Phospholip_A2_3"/>
    <property type="match status" value="1"/>
</dbReference>
<dbReference type="GO" id="GO:0006644">
    <property type="term" value="P:phospholipid metabolic process"/>
    <property type="evidence" value="ECO:0007669"/>
    <property type="project" value="InterPro"/>
</dbReference>
<dbReference type="InterPro" id="IPR015141">
    <property type="entry name" value="PLipase_A2_prok/fun"/>
</dbReference>
<accession>A0A6J7E8V8</accession>
<dbReference type="SUPFAM" id="SSF48619">
    <property type="entry name" value="Phospholipase A2, PLA2"/>
    <property type="match status" value="1"/>
</dbReference>
<dbReference type="GO" id="GO:0004623">
    <property type="term" value="F:phospholipase A2 activity"/>
    <property type="evidence" value="ECO:0007669"/>
    <property type="project" value="InterPro"/>
</dbReference>
<dbReference type="EMBL" id="CAFBLQ010000121">
    <property type="protein sequence ID" value="CAB4877715.1"/>
    <property type="molecule type" value="Genomic_DNA"/>
</dbReference>
<dbReference type="GO" id="GO:0050482">
    <property type="term" value="P:arachidonate secretion"/>
    <property type="evidence" value="ECO:0007669"/>
    <property type="project" value="InterPro"/>
</dbReference>
<name>A0A6J7E8V8_9ZZZZ</name>
<proteinExistence type="predicted"/>
<organism evidence="1">
    <name type="scientific">freshwater metagenome</name>
    <dbReference type="NCBI Taxonomy" id="449393"/>
    <lineage>
        <taxon>unclassified sequences</taxon>
        <taxon>metagenomes</taxon>
        <taxon>ecological metagenomes</taxon>
    </lineage>
</organism>
<gene>
    <name evidence="1" type="ORF">UFOPK3423_01096</name>
</gene>
<sequence length="148" mass="16587">MTSRLPLAAILTLTLTLAGPALARATDRPALTTTARALIAMPHERFVALAKAGAAPFDWSTDGCTATPVVWARTFAKPCRQHDFGYRNLGYGLRLSPTEATRRWVDQRFHEEMRSVCDASVRIIRRLTCRARARLMWAAVRVANRAWH</sequence>
<protein>
    <submittedName>
        <fullName evidence="1">Unannotated protein</fullName>
    </submittedName>
</protein>
<dbReference type="Gene3D" id="1.20.90.10">
    <property type="entry name" value="Phospholipase A2 domain"/>
    <property type="match status" value="1"/>
</dbReference>
<dbReference type="InterPro" id="IPR036444">
    <property type="entry name" value="PLipase_A2_dom_sf"/>
</dbReference>
<reference evidence="1" key="1">
    <citation type="submission" date="2020-05" db="EMBL/GenBank/DDBJ databases">
        <authorList>
            <person name="Chiriac C."/>
            <person name="Salcher M."/>
            <person name="Ghai R."/>
            <person name="Kavagutti S V."/>
        </authorList>
    </citation>
    <scope>NUCLEOTIDE SEQUENCE</scope>
</reference>
<evidence type="ECO:0000313" key="1">
    <source>
        <dbReference type="EMBL" id="CAB4877715.1"/>
    </source>
</evidence>
<dbReference type="AlphaFoldDB" id="A0A6J7E8V8"/>